<dbReference type="AlphaFoldDB" id="A0A4Z2FL87"/>
<dbReference type="EMBL" id="SRLO01001089">
    <property type="protein sequence ID" value="TNN41660.1"/>
    <property type="molecule type" value="Genomic_DNA"/>
</dbReference>
<evidence type="ECO:0000313" key="1">
    <source>
        <dbReference type="EMBL" id="TNN41660.1"/>
    </source>
</evidence>
<proteinExistence type="predicted"/>
<accession>A0A4Z2FL87</accession>
<organism evidence="1 2">
    <name type="scientific">Liparis tanakae</name>
    <name type="common">Tanaka's snailfish</name>
    <dbReference type="NCBI Taxonomy" id="230148"/>
    <lineage>
        <taxon>Eukaryota</taxon>
        <taxon>Metazoa</taxon>
        <taxon>Chordata</taxon>
        <taxon>Craniata</taxon>
        <taxon>Vertebrata</taxon>
        <taxon>Euteleostomi</taxon>
        <taxon>Actinopterygii</taxon>
        <taxon>Neopterygii</taxon>
        <taxon>Teleostei</taxon>
        <taxon>Neoteleostei</taxon>
        <taxon>Acanthomorphata</taxon>
        <taxon>Eupercaria</taxon>
        <taxon>Perciformes</taxon>
        <taxon>Cottioidei</taxon>
        <taxon>Cottales</taxon>
        <taxon>Liparidae</taxon>
        <taxon>Liparis</taxon>
    </lineage>
</organism>
<dbReference type="Proteomes" id="UP000314294">
    <property type="component" value="Unassembled WGS sequence"/>
</dbReference>
<protein>
    <submittedName>
        <fullName evidence="1">Uncharacterized protein</fullName>
    </submittedName>
</protein>
<comment type="caution">
    <text evidence="1">The sequence shown here is derived from an EMBL/GenBank/DDBJ whole genome shotgun (WGS) entry which is preliminary data.</text>
</comment>
<sequence length="60" mass="6753">MATRKGALTLEGIRVAGDEVLQLEAVGLDVVERFSFHSQLAVETHYAYHQKWKPGRISEI</sequence>
<evidence type="ECO:0000313" key="2">
    <source>
        <dbReference type="Proteomes" id="UP000314294"/>
    </source>
</evidence>
<reference evidence="1 2" key="1">
    <citation type="submission" date="2019-03" db="EMBL/GenBank/DDBJ databases">
        <title>First draft genome of Liparis tanakae, snailfish: a comprehensive survey of snailfish specific genes.</title>
        <authorList>
            <person name="Kim W."/>
            <person name="Song I."/>
            <person name="Jeong J.-H."/>
            <person name="Kim D."/>
            <person name="Kim S."/>
            <person name="Ryu S."/>
            <person name="Song J.Y."/>
            <person name="Lee S.K."/>
        </authorList>
    </citation>
    <scope>NUCLEOTIDE SEQUENCE [LARGE SCALE GENOMIC DNA]</scope>
    <source>
        <tissue evidence="1">Muscle</tissue>
    </source>
</reference>
<name>A0A4Z2FL87_9TELE</name>
<gene>
    <name evidence="1" type="ORF">EYF80_048158</name>
</gene>
<keyword evidence="2" id="KW-1185">Reference proteome</keyword>